<dbReference type="InterPro" id="IPR001789">
    <property type="entry name" value="Sig_transdc_resp-reg_receiver"/>
</dbReference>
<evidence type="ECO:0000256" key="3">
    <source>
        <dbReference type="PROSITE-ProRule" id="PRU00169"/>
    </source>
</evidence>
<dbReference type="EMBL" id="CYZP01000054">
    <property type="protein sequence ID" value="CUO68383.1"/>
    <property type="molecule type" value="Genomic_DNA"/>
</dbReference>
<dbReference type="Gene3D" id="3.40.50.2300">
    <property type="match status" value="1"/>
</dbReference>
<feature type="domain" description="HTH LytTR-type" evidence="5">
    <location>
        <begin position="130"/>
        <end position="229"/>
    </location>
</feature>
<dbReference type="GO" id="GO:0003677">
    <property type="term" value="F:DNA binding"/>
    <property type="evidence" value="ECO:0007669"/>
    <property type="project" value="InterPro"/>
</dbReference>
<dbReference type="AlphaFoldDB" id="A0A174H0N7"/>
<sequence length="235" mass="27976">MLEIAICDDDAIILKTLGKYFGKLNDATIKYDIYNSADTLYRYVEEQGTVYDVFILDIEMQGMNGLELAQKIREKDSNCLIIFLTNYSQYVFSVFEVITFDFLRKPLEYSEFENLIKKIKRYFNITKGVFVFSYRKNSFSIPFEEIYYIEKSGRRAYLYSKDKEYIFNMTLNEIWKQLDSGAFVAIYPSCIVNLFYVREIVRDELILKTGDKLFVSKKYCQEVKKRHLRFIKEKG</sequence>
<accession>A0A174H0N7</accession>
<dbReference type="SUPFAM" id="SSF52172">
    <property type="entry name" value="CheY-like"/>
    <property type="match status" value="1"/>
</dbReference>
<organism evidence="6 7">
    <name type="scientific">Blautia obeum</name>
    <dbReference type="NCBI Taxonomy" id="40520"/>
    <lineage>
        <taxon>Bacteria</taxon>
        <taxon>Bacillati</taxon>
        <taxon>Bacillota</taxon>
        <taxon>Clostridia</taxon>
        <taxon>Lachnospirales</taxon>
        <taxon>Lachnospiraceae</taxon>
        <taxon>Blautia</taxon>
    </lineage>
</organism>
<evidence type="ECO:0000256" key="2">
    <source>
        <dbReference type="ARBA" id="ARBA00024867"/>
    </source>
</evidence>
<dbReference type="PROSITE" id="PS50930">
    <property type="entry name" value="HTH_LYTTR"/>
    <property type="match status" value="1"/>
</dbReference>
<dbReference type="Pfam" id="PF04397">
    <property type="entry name" value="LytTR"/>
    <property type="match status" value="1"/>
</dbReference>
<dbReference type="Proteomes" id="UP000095645">
    <property type="component" value="Unassembled WGS sequence"/>
</dbReference>
<dbReference type="InterPro" id="IPR046947">
    <property type="entry name" value="LytR-like"/>
</dbReference>
<comment type="function">
    <text evidence="2">May play the central regulatory role in sporulation. It may be an element of the effector pathway responsible for the activation of sporulation genes in response to nutritional stress. Spo0A may act in concert with spo0H (a sigma factor) to control the expression of some genes that are critical to the sporulation process.</text>
</comment>
<proteinExistence type="predicted"/>
<dbReference type="Gene3D" id="2.40.50.1020">
    <property type="entry name" value="LytTr DNA-binding domain"/>
    <property type="match status" value="1"/>
</dbReference>
<reference evidence="6 7" key="1">
    <citation type="submission" date="2015-09" db="EMBL/GenBank/DDBJ databases">
        <authorList>
            <consortium name="Pathogen Informatics"/>
        </authorList>
    </citation>
    <scope>NUCLEOTIDE SEQUENCE [LARGE SCALE GENOMIC DNA]</scope>
    <source>
        <strain evidence="6 7">2789STDY5834861</strain>
    </source>
</reference>
<dbReference type="Pfam" id="PF00072">
    <property type="entry name" value="Response_reg"/>
    <property type="match status" value="1"/>
</dbReference>
<gene>
    <name evidence="6" type="primary">yehT_4</name>
    <name evidence="6" type="ORF">ERS852476_03624</name>
</gene>
<feature type="domain" description="Response regulatory" evidence="4">
    <location>
        <begin position="3"/>
        <end position="120"/>
    </location>
</feature>
<feature type="modified residue" description="4-aspartylphosphate" evidence="3">
    <location>
        <position position="57"/>
    </location>
</feature>
<dbReference type="GO" id="GO:0000156">
    <property type="term" value="F:phosphorelay response regulator activity"/>
    <property type="evidence" value="ECO:0007669"/>
    <property type="project" value="InterPro"/>
</dbReference>
<evidence type="ECO:0000259" key="5">
    <source>
        <dbReference type="PROSITE" id="PS50930"/>
    </source>
</evidence>
<dbReference type="InterPro" id="IPR007492">
    <property type="entry name" value="LytTR_DNA-bd_dom"/>
</dbReference>
<dbReference type="PROSITE" id="PS50110">
    <property type="entry name" value="RESPONSE_REGULATORY"/>
    <property type="match status" value="1"/>
</dbReference>
<dbReference type="SMART" id="SM00850">
    <property type="entry name" value="LytTR"/>
    <property type="match status" value="1"/>
</dbReference>
<dbReference type="InterPro" id="IPR011006">
    <property type="entry name" value="CheY-like_superfamily"/>
</dbReference>
<evidence type="ECO:0000256" key="1">
    <source>
        <dbReference type="ARBA" id="ARBA00018672"/>
    </source>
</evidence>
<keyword evidence="3" id="KW-0597">Phosphoprotein</keyword>
<dbReference type="SMART" id="SM00448">
    <property type="entry name" value="REC"/>
    <property type="match status" value="1"/>
</dbReference>
<name>A0A174H0N7_9FIRM</name>
<dbReference type="PANTHER" id="PTHR37299">
    <property type="entry name" value="TRANSCRIPTIONAL REGULATOR-RELATED"/>
    <property type="match status" value="1"/>
</dbReference>
<evidence type="ECO:0000313" key="7">
    <source>
        <dbReference type="Proteomes" id="UP000095645"/>
    </source>
</evidence>
<evidence type="ECO:0000313" key="6">
    <source>
        <dbReference type="EMBL" id="CUO68383.1"/>
    </source>
</evidence>
<dbReference type="RefSeq" id="WP_055058940.1">
    <property type="nucleotide sequence ID" value="NZ_CYZP01000054.1"/>
</dbReference>
<protein>
    <recommendedName>
        <fullName evidence="1">Stage 0 sporulation protein A homolog</fullName>
    </recommendedName>
</protein>
<dbReference type="PANTHER" id="PTHR37299:SF1">
    <property type="entry name" value="STAGE 0 SPORULATION PROTEIN A HOMOLOG"/>
    <property type="match status" value="1"/>
</dbReference>
<evidence type="ECO:0000259" key="4">
    <source>
        <dbReference type="PROSITE" id="PS50110"/>
    </source>
</evidence>